<dbReference type="InterPro" id="IPR036477">
    <property type="entry name" value="Formyl_transf_N_sf"/>
</dbReference>
<dbReference type="Gene3D" id="3.40.50.170">
    <property type="entry name" value="Formyl transferase, N-terminal domain"/>
    <property type="match status" value="1"/>
</dbReference>
<dbReference type="Proteomes" id="UP000251431">
    <property type="component" value="Unassembled WGS sequence"/>
</dbReference>
<evidence type="ECO:0000313" key="11">
    <source>
        <dbReference type="EMBL" id="SPT99792.1"/>
    </source>
</evidence>
<dbReference type="Pfam" id="PF00551">
    <property type="entry name" value="Formyl_trans_N"/>
    <property type="match status" value="1"/>
</dbReference>
<dbReference type="InterPro" id="IPR001555">
    <property type="entry name" value="GART_AS"/>
</dbReference>
<proteinExistence type="inferred from homology"/>
<evidence type="ECO:0000256" key="3">
    <source>
        <dbReference type="ARBA" id="ARBA00012261"/>
    </source>
</evidence>
<dbReference type="Pfam" id="PF02911">
    <property type="entry name" value="Formyl_trans_C"/>
    <property type="match status" value="1"/>
</dbReference>
<dbReference type="NCBIfam" id="TIGR00460">
    <property type="entry name" value="fmt"/>
    <property type="match status" value="1"/>
</dbReference>
<sequence length="313" mass="34348">MTSIVFMGTPDFSAPILRMLHHEGYTIKAVVTQPDRPVGRKRVLTPPPVKATALELGLPIIQPEKLRGSEELQQILALQPDLVITAAFGQILPKELLDAPALGCINVHASLLPKYRGGAPIHQAVMDGEKETGVTIMYMAEKLDAGDIISQKAIPIEEDDHTGGLFDKLSMVGCELLKETLPSIINGTNNRTVQDEAQVTFASNISREQERIDWTNDAITLYNQVRGLHPWPVAYTTFEDGNFKIWWATIGKSKHEANPGTVVAIDKDHFEVAAGNGTTLALYDVQPAGKKRMTAEEYLRGTGSKLQIGDQFK</sequence>
<evidence type="ECO:0000259" key="9">
    <source>
        <dbReference type="Pfam" id="PF00551"/>
    </source>
</evidence>
<accession>A0A2X0ZDP0</accession>
<protein>
    <recommendedName>
        <fullName evidence="4 8">Methionyl-tRNA formyltransferase</fullName>
        <ecNumber evidence="3 8">2.1.2.9</ecNumber>
    </recommendedName>
</protein>
<dbReference type="InterPro" id="IPR044135">
    <property type="entry name" value="Met-tRNA-FMT_C"/>
</dbReference>
<evidence type="ECO:0000256" key="1">
    <source>
        <dbReference type="ARBA" id="ARBA00002606"/>
    </source>
</evidence>
<evidence type="ECO:0000256" key="6">
    <source>
        <dbReference type="ARBA" id="ARBA00022917"/>
    </source>
</evidence>
<evidence type="ECO:0000256" key="8">
    <source>
        <dbReference type="HAMAP-Rule" id="MF_00182"/>
    </source>
</evidence>
<dbReference type="GO" id="GO:0004479">
    <property type="term" value="F:methionyl-tRNA formyltransferase activity"/>
    <property type="evidence" value="ECO:0007669"/>
    <property type="project" value="UniProtKB-UniRule"/>
</dbReference>
<dbReference type="EC" id="2.1.2.9" evidence="3 8"/>
<feature type="domain" description="Formyl transferase N-terminal" evidence="9">
    <location>
        <begin position="4"/>
        <end position="179"/>
    </location>
</feature>
<dbReference type="EMBL" id="UAQE01000001">
    <property type="protein sequence ID" value="SPT99792.1"/>
    <property type="molecule type" value="Genomic_DNA"/>
</dbReference>
<dbReference type="FunFam" id="3.40.50.170:FF:000004">
    <property type="entry name" value="Methionyl-tRNA formyltransferase"/>
    <property type="match status" value="1"/>
</dbReference>
<comment type="catalytic activity">
    <reaction evidence="7 8">
        <text>L-methionyl-tRNA(fMet) + (6R)-10-formyltetrahydrofolate = N-formyl-L-methionyl-tRNA(fMet) + (6S)-5,6,7,8-tetrahydrofolate + H(+)</text>
        <dbReference type="Rhea" id="RHEA:24380"/>
        <dbReference type="Rhea" id="RHEA-COMP:9952"/>
        <dbReference type="Rhea" id="RHEA-COMP:9953"/>
        <dbReference type="ChEBI" id="CHEBI:15378"/>
        <dbReference type="ChEBI" id="CHEBI:57453"/>
        <dbReference type="ChEBI" id="CHEBI:78530"/>
        <dbReference type="ChEBI" id="CHEBI:78844"/>
        <dbReference type="ChEBI" id="CHEBI:195366"/>
        <dbReference type="EC" id="2.1.2.9"/>
    </reaction>
</comment>
<comment type="similarity">
    <text evidence="2 8">Belongs to the Fmt family.</text>
</comment>
<evidence type="ECO:0000256" key="7">
    <source>
        <dbReference type="ARBA" id="ARBA00048558"/>
    </source>
</evidence>
<dbReference type="RefSeq" id="WP_112117470.1">
    <property type="nucleotide sequence ID" value="NZ_UAQE01000001.1"/>
</dbReference>
<dbReference type="SUPFAM" id="SSF50486">
    <property type="entry name" value="FMT C-terminal domain-like"/>
    <property type="match status" value="1"/>
</dbReference>
<dbReference type="InterPro" id="IPR041711">
    <property type="entry name" value="Met-tRNA-FMT_N"/>
</dbReference>
<evidence type="ECO:0000259" key="10">
    <source>
        <dbReference type="Pfam" id="PF02911"/>
    </source>
</evidence>
<feature type="binding site" evidence="8">
    <location>
        <begin position="110"/>
        <end position="113"/>
    </location>
    <ligand>
        <name>(6S)-5,6,7,8-tetrahydrofolate</name>
        <dbReference type="ChEBI" id="CHEBI:57453"/>
    </ligand>
</feature>
<evidence type="ECO:0000256" key="5">
    <source>
        <dbReference type="ARBA" id="ARBA00022679"/>
    </source>
</evidence>
<dbReference type="CDD" id="cd08646">
    <property type="entry name" value="FMT_core_Met-tRNA-FMT_N"/>
    <property type="match status" value="1"/>
</dbReference>
<dbReference type="InterPro" id="IPR005793">
    <property type="entry name" value="Formyl_trans_C"/>
</dbReference>
<dbReference type="InterPro" id="IPR002376">
    <property type="entry name" value="Formyl_transf_N"/>
</dbReference>
<keyword evidence="6 8" id="KW-0648">Protein biosynthesis</keyword>
<comment type="function">
    <text evidence="1 8">Attaches a formyl group to the free amino group of methionyl-tRNA(fMet). The formyl group appears to play a dual role in the initiator identity of N-formylmethionyl-tRNA by promoting its recognition by IF2 and preventing the misappropriation of this tRNA by the elongation apparatus.</text>
</comment>
<dbReference type="PANTHER" id="PTHR11138">
    <property type="entry name" value="METHIONYL-TRNA FORMYLTRANSFERASE"/>
    <property type="match status" value="1"/>
</dbReference>
<dbReference type="HAMAP" id="MF_00182">
    <property type="entry name" value="Formyl_trans"/>
    <property type="match status" value="1"/>
</dbReference>
<dbReference type="PANTHER" id="PTHR11138:SF5">
    <property type="entry name" value="METHIONYL-TRNA FORMYLTRANSFERASE, MITOCHONDRIAL"/>
    <property type="match status" value="1"/>
</dbReference>
<evidence type="ECO:0000256" key="2">
    <source>
        <dbReference type="ARBA" id="ARBA00010699"/>
    </source>
</evidence>
<evidence type="ECO:0000256" key="4">
    <source>
        <dbReference type="ARBA" id="ARBA00016014"/>
    </source>
</evidence>
<dbReference type="FunFam" id="3.40.50.12230:FF:000001">
    <property type="entry name" value="Methionyl-tRNA formyltransferase"/>
    <property type="match status" value="1"/>
</dbReference>
<dbReference type="STRING" id="1421.A2J09_01100"/>
<dbReference type="InterPro" id="IPR011034">
    <property type="entry name" value="Formyl_transferase-like_C_sf"/>
</dbReference>
<reference evidence="11 12" key="1">
    <citation type="submission" date="2018-06" db="EMBL/GenBank/DDBJ databases">
        <authorList>
            <consortium name="Pathogen Informatics"/>
            <person name="Doyle S."/>
        </authorList>
    </citation>
    <scope>NUCLEOTIDE SEQUENCE [LARGE SCALE GENOMIC DNA]</scope>
    <source>
        <strain evidence="11 12">NCTC7582</strain>
    </source>
</reference>
<name>A0A2X0ZDP0_9BACI</name>
<dbReference type="AlphaFoldDB" id="A0A2X0ZDP0"/>
<dbReference type="Gene3D" id="3.10.25.10">
    <property type="entry name" value="Formyl transferase, C-terminal domain"/>
    <property type="match status" value="1"/>
</dbReference>
<feature type="domain" description="Formyl transferase C-terminal" evidence="10">
    <location>
        <begin position="204"/>
        <end position="301"/>
    </location>
</feature>
<dbReference type="CDD" id="cd08704">
    <property type="entry name" value="Met_tRNA_FMT_C"/>
    <property type="match status" value="1"/>
</dbReference>
<dbReference type="InterPro" id="IPR037022">
    <property type="entry name" value="Formyl_trans_C_sf"/>
</dbReference>
<dbReference type="InterPro" id="IPR005794">
    <property type="entry name" value="Fmt"/>
</dbReference>
<dbReference type="GO" id="GO:0005829">
    <property type="term" value="C:cytosol"/>
    <property type="evidence" value="ECO:0007669"/>
    <property type="project" value="TreeGrafter"/>
</dbReference>
<organism evidence="11 12">
    <name type="scientific">Lysinibacillus capsici</name>
    <dbReference type="NCBI Taxonomy" id="2115968"/>
    <lineage>
        <taxon>Bacteria</taxon>
        <taxon>Bacillati</taxon>
        <taxon>Bacillota</taxon>
        <taxon>Bacilli</taxon>
        <taxon>Bacillales</taxon>
        <taxon>Bacillaceae</taxon>
        <taxon>Lysinibacillus</taxon>
    </lineage>
</organism>
<dbReference type="SUPFAM" id="SSF53328">
    <property type="entry name" value="Formyltransferase"/>
    <property type="match status" value="1"/>
</dbReference>
<keyword evidence="5 8" id="KW-0808">Transferase</keyword>
<dbReference type="PROSITE" id="PS00373">
    <property type="entry name" value="GART"/>
    <property type="match status" value="1"/>
</dbReference>
<evidence type="ECO:0000313" key="12">
    <source>
        <dbReference type="Proteomes" id="UP000251431"/>
    </source>
</evidence>
<gene>
    <name evidence="11" type="primary">fmt_2</name>
    <name evidence="8" type="synonym">fmt</name>
    <name evidence="11" type="ORF">NCTC7582_02671</name>
</gene>